<name>A0A7I8VYD4_9ANNE</name>
<dbReference type="Pfam" id="PF01294">
    <property type="entry name" value="Ribosomal_L13e"/>
    <property type="match status" value="1"/>
</dbReference>
<keyword evidence="6" id="KW-1185">Reference proteome</keyword>
<evidence type="ECO:0000256" key="3">
    <source>
        <dbReference type="ARBA" id="ARBA00023274"/>
    </source>
</evidence>
<evidence type="ECO:0000256" key="2">
    <source>
        <dbReference type="ARBA" id="ARBA00022980"/>
    </source>
</evidence>
<evidence type="ECO:0000256" key="4">
    <source>
        <dbReference type="RuleBase" id="RU000572"/>
    </source>
</evidence>
<gene>
    <name evidence="5" type="ORF">DGYR_LOCUS8648</name>
</gene>
<keyword evidence="3 4" id="KW-0687">Ribonucleoprotein</keyword>
<dbReference type="GO" id="GO:0003735">
    <property type="term" value="F:structural constituent of ribosome"/>
    <property type="evidence" value="ECO:0007669"/>
    <property type="project" value="InterPro"/>
</dbReference>
<evidence type="ECO:0000313" key="6">
    <source>
        <dbReference type="Proteomes" id="UP000549394"/>
    </source>
</evidence>
<dbReference type="GO" id="GO:0006412">
    <property type="term" value="P:translation"/>
    <property type="evidence" value="ECO:0007669"/>
    <property type="project" value="InterPro"/>
</dbReference>
<dbReference type="AlphaFoldDB" id="A0A7I8VYD4"/>
<dbReference type="Gene3D" id="1.20.5.110">
    <property type="match status" value="1"/>
</dbReference>
<dbReference type="OrthoDB" id="10264538at2759"/>
<dbReference type="GO" id="GO:0003723">
    <property type="term" value="F:RNA binding"/>
    <property type="evidence" value="ECO:0007669"/>
    <property type="project" value="TreeGrafter"/>
</dbReference>
<dbReference type="FunFam" id="1.20.5.110:FF:000003">
    <property type="entry name" value="60S ribosomal protein L13"/>
    <property type="match status" value="1"/>
</dbReference>
<proteinExistence type="inferred from homology"/>
<keyword evidence="2 4" id="KW-0689">Ribosomal protein</keyword>
<comment type="caution">
    <text evidence="5">The sequence shown here is derived from an EMBL/GenBank/DDBJ whole genome shotgun (WGS) entry which is preliminary data.</text>
</comment>
<dbReference type="PANTHER" id="PTHR11722">
    <property type="entry name" value="60S RIBOSOMAL PROTEIN L13"/>
    <property type="match status" value="1"/>
</dbReference>
<protein>
    <recommendedName>
        <fullName evidence="4">60S ribosomal protein L13</fullName>
    </recommendedName>
</protein>
<dbReference type="Proteomes" id="UP000549394">
    <property type="component" value="Unassembled WGS sequence"/>
</dbReference>
<dbReference type="PROSITE" id="PS01104">
    <property type="entry name" value="RIBOSOMAL_L13E"/>
    <property type="match status" value="1"/>
</dbReference>
<evidence type="ECO:0000256" key="1">
    <source>
        <dbReference type="ARBA" id="ARBA00005640"/>
    </source>
</evidence>
<dbReference type="InterPro" id="IPR018256">
    <property type="entry name" value="Ribosomal_eL13_CS"/>
</dbReference>
<dbReference type="PANTHER" id="PTHR11722:SF0">
    <property type="entry name" value="LARGE RIBOSOMAL SUBUNIT PROTEIN EL13"/>
    <property type="match status" value="1"/>
</dbReference>
<dbReference type="InterPro" id="IPR001380">
    <property type="entry name" value="Ribosomal_eL13"/>
</dbReference>
<reference evidence="5 6" key="1">
    <citation type="submission" date="2020-08" db="EMBL/GenBank/DDBJ databases">
        <authorList>
            <person name="Hejnol A."/>
        </authorList>
    </citation>
    <scope>NUCLEOTIDE SEQUENCE [LARGE SCALE GENOMIC DNA]</scope>
</reference>
<dbReference type="GO" id="GO:0022625">
    <property type="term" value="C:cytosolic large ribosomal subunit"/>
    <property type="evidence" value="ECO:0007669"/>
    <property type="project" value="TreeGrafter"/>
</dbReference>
<accession>A0A7I8VYD4</accession>
<dbReference type="HAMAP" id="MF_00499">
    <property type="entry name" value="Ribosomal_eL13"/>
    <property type="match status" value="1"/>
</dbReference>
<comment type="similarity">
    <text evidence="1 4">Belongs to the eukaryotic ribosomal protein eL13 family.</text>
</comment>
<organism evidence="5 6">
    <name type="scientific">Dimorphilus gyrociliatus</name>
    <dbReference type="NCBI Taxonomy" id="2664684"/>
    <lineage>
        <taxon>Eukaryota</taxon>
        <taxon>Metazoa</taxon>
        <taxon>Spiralia</taxon>
        <taxon>Lophotrochozoa</taxon>
        <taxon>Annelida</taxon>
        <taxon>Polychaeta</taxon>
        <taxon>Polychaeta incertae sedis</taxon>
        <taxon>Dinophilidae</taxon>
        <taxon>Dimorphilus</taxon>
    </lineage>
</organism>
<sequence>MIPNAHFHKHWQRWVKTWFNQPARKERRQKKRLQKATRVAPRPVAGALKPMVKCPTFRYNMKARLGRGFTLEELKQAGINKKQARTIGISVDYRRRNKSVEALQQNVQRLKEYRSKLILFPKKLKNPRKGDASEAEMKLAKQQRGTLMPLSSKVKGEKAKKIASISADEKKYSAFRALRVARANARLVGVRAKKAKEAENR</sequence>
<dbReference type="EMBL" id="CAJFCJ010000012">
    <property type="protein sequence ID" value="CAD5120568.1"/>
    <property type="molecule type" value="Genomic_DNA"/>
</dbReference>
<evidence type="ECO:0000313" key="5">
    <source>
        <dbReference type="EMBL" id="CAD5120568.1"/>
    </source>
</evidence>